<organism evidence="2 3">
    <name type="scientific">Puccinia graminis f. sp. tritici</name>
    <dbReference type="NCBI Taxonomy" id="56615"/>
    <lineage>
        <taxon>Eukaryota</taxon>
        <taxon>Fungi</taxon>
        <taxon>Dikarya</taxon>
        <taxon>Basidiomycota</taxon>
        <taxon>Pucciniomycotina</taxon>
        <taxon>Pucciniomycetes</taxon>
        <taxon>Pucciniales</taxon>
        <taxon>Pucciniaceae</taxon>
        <taxon>Puccinia</taxon>
    </lineage>
</organism>
<comment type="caution">
    <text evidence="2">The sequence shown here is derived from an EMBL/GenBank/DDBJ whole genome shotgun (WGS) entry which is preliminary data.</text>
</comment>
<evidence type="ECO:0000313" key="3">
    <source>
        <dbReference type="Proteomes" id="UP000324748"/>
    </source>
</evidence>
<feature type="region of interest" description="Disordered" evidence="1">
    <location>
        <begin position="1"/>
        <end position="21"/>
    </location>
</feature>
<accession>A0A5B0MKM9</accession>
<proteinExistence type="predicted"/>
<dbReference type="AlphaFoldDB" id="A0A5B0MKM9"/>
<dbReference type="EMBL" id="VSWC01000144">
    <property type="protein sequence ID" value="KAA1077271.1"/>
    <property type="molecule type" value="Genomic_DNA"/>
</dbReference>
<protein>
    <submittedName>
        <fullName evidence="2">Uncharacterized protein</fullName>
    </submittedName>
</protein>
<sequence length="92" mass="10071">MLDDHEQRVGRRSLSAASGCPDYLTETLPSEFCEIFNPSVPSGSACPPDMIVGRSQYGFRLSWRPMIAGFGIVTRFAAQIISLSRGSRPHPS</sequence>
<name>A0A5B0MKM9_PUCGR</name>
<evidence type="ECO:0000256" key="1">
    <source>
        <dbReference type="SAM" id="MobiDB-lite"/>
    </source>
</evidence>
<evidence type="ECO:0000313" key="2">
    <source>
        <dbReference type="EMBL" id="KAA1077271.1"/>
    </source>
</evidence>
<keyword evidence="3" id="KW-1185">Reference proteome</keyword>
<reference evidence="2 3" key="1">
    <citation type="submission" date="2019-05" db="EMBL/GenBank/DDBJ databases">
        <title>Emergence of the Ug99 lineage of the wheat stem rust pathogen through somatic hybridization.</title>
        <authorList>
            <person name="Li F."/>
            <person name="Upadhyaya N.M."/>
            <person name="Sperschneider J."/>
            <person name="Matny O."/>
            <person name="Nguyen-Phuc H."/>
            <person name="Mago R."/>
            <person name="Raley C."/>
            <person name="Miller M.E."/>
            <person name="Silverstein K.A.T."/>
            <person name="Henningsen E."/>
            <person name="Hirsch C.D."/>
            <person name="Visser B."/>
            <person name="Pretorius Z.A."/>
            <person name="Steffenson B.J."/>
            <person name="Schwessinger B."/>
            <person name="Dodds P.N."/>
            <person name="Figueroa M."/>
        </authorList>
    </citation>
    <scope>NUCLEOTIDE SEQUENCE [LARGE SCALE GENOMIC DNA]</scope>
    <source>
        <strain evidence="2">21-0</strain>
    </source>
</reference>
<gene>
    <name evidence="2" type="ORF">PGT21_001462</name>
</gene>
<dbReference type="Proteomes" id="UP000324748">
    <property type="component" value="Unassembled WGS sequence"/>
</dbReference>